<keyword evidence="11" id="KW-1185">Reference proteome</keyword>
<accession>A0A328VCJ6</accession>
<dbReference type="AlphaFoldDB" id="A0A328VCJ6"/>
<dbReference type="FunFam" id="3.40.640.10:FF:000046">
    <property type="entry name" value="Cystathionine gamma-lyase"/>
    <property type="match status" value="1"/>
</dbReference>
<dbReference type="InterPro" id="IPR015421">
    <property type="entry name" value="PyrdxlP-dep_Trfase_major"/>
</dbReference>
<dbReference type="EC" id="4.4.1.2" evidence="4"/>
<evidence type="ECO:0000313" key="11">
    <source>
        <dbReference type="Proteomes" id="UP000248706"/>
    </source>
</evidence>
<dbReference type="GO" id="GO:0009086">
    <property type="term" value="P:methionine biosynthetic process"/>
    <property type="evidence" value="ECO:0007669"/>
    <property type="project" value="UniProtKB-ARBA"/>
</dbReference>
<dbReference type="GO" id="GO:0005737">
    <property type="term" value="C:cytoplasm"/>
    <property type="evidence" value="ECO:0007669"/>
    <property type="project" value="TreeGrafter"/>
</dbReference>
<dbReference type="RefSeq" id="WP_112428215.1">
    <property type="nucleotide sequence ID" value="NZ_MCIF01000002.1"/>
</dbReference>
<evidence type="ECO:0000256" key="8">
    <source>
        <dbReference type="PIRSR" id="PIRSR001434-2"/>
    </source>
</evidence>
<dbReference type="SUPFAM" id="SSF53383">
    <property type="entry name" value="PLP-dependent transferases"/>
    <property type="match status" value="1"/>
</dbReference>
<dbReference type="InterPro" id="IPR054542">
    <property type="entry name" value="Cys_met_metab_PP"/>
</dbReference>
<dbReference type="EMBL" id="MCIF01000002">
    <property type="protein sequence ID" value="RAQ95466.1"/>
    <property type="molecule type" value="Genomic_DNA"/>
</dbReference>
<dbReference type="OrthoDB" id="9780685at2"/>
<dbReference type="GO" id="GO:0019343">
    <property type="term" value="P:cysteine biosynthetic process via cystathionine"/>
    <property type="evidence" value="ECO:0007669"/>
    <property type="project" value="TreeGrafter"/>
</dbReference>
<dbReference type="PANTHER" id="PTHR11808">
    <property type="entry name" value="TRANS-SULFURATION ENZYME FAMILY MEMBER"/>
    <property type="match status" value="1"/>
</dbReference>
<protein>
    <recommendedName>
        <fullName evidence="4">homocysteine desulfhydrase</fullName>
        <ecNumber evidence="4">4.4.1.2</ecNumber>
    </recommendedName>
    <alternativeName>
        <fullName evidence="5">Homocysteine desulfhydrase</fullName>
    </alternativeName>
</protein>
<reference evidence="10 11" key="1">
    <citation type="submission" date="2016-08" db="EMBL/GenBank/DDBJ databases">
        <title>Analysis of Carbohydrate Active Enzymes in Thermogemmatispora T81 Reveals Carbohydrate Degradation Ability.</title>
        <authorList>
            <person name="Tomazini A."/>
            <person name="Lal S."/>
            <person name="Stott M."/>
            <person name="Henrissat B."/>
            <person name="Polikarpov I."/>
            <person name="Sparling R."/>
            <person name="Levin D.B."/>
        </authorList>
    </citation>
    <scope>NUCLEOTIDE SEQUENCE [LARGE SCALE GENOMIC DNA]</scope>
    <source>
        <strain evidence="10 11">T81</strain>
    </source>
</reference>
<dbReference type="FunFam" id="3.90.1150.10:FF:000033">
    <property type="entry name" value="Cystathionine gamma-synthase"/>
    <property type="match status" value="1"/>
</dbReference>
<organism evidence="10 11">
    <name type="scientific">Thermogemmatispora tikiterensis</name>
    <dbReference type="NCBI Taxonomy" id="1825093"/>
    <lineage>
        <taxon>Bacteria</taxon>
        <taxon>Bacillati</taxon>
        <taxon>Chloroflexota</taxon>
        <taxon>Ktedonobacteria</taxon>
        <taxon>Thermogemmatisporales</taxon>
        <taxon>Thermogemmatisporaceae</taxon>
        <taxon>Thermogemmatispora</taxon>
    </lineage>
</organism>
<dbReference type="GO" id="GO:0047982">
    <property type="term" value="F:homocysteine desulfhydrase activity"/>
    <property type="evidence" value="ECO:0007669"/>
    <property type="project" value="UniProtKB-EC"/>
</dbReference>
<evidence type="ECO:0000256" key="3">
    <source>
        <dbReference type="ARBA" id="ARBA00022898"/>
    </source>
</evidence>
<dbReference type="GO" id="GO:0019346">
    <property type="term" value="P:transsulfuration"/>
    <property type="evidence" value="ECO:0007669"/>
    <property type="project" value="InterPro"/>
</dbReference>
<keyword evidence="3 8" id="KW-0663">Pyridoxal phosphate</keyword>
<comment type="similarity">
    <text evidence="2 9">Belongs to the trans-sulfuration enzymes family.</text>
</comment>
<dbReference type="Gene3D" id="3.40.640.10">
    <property type="entry name" value="Type I PLP-dependent aspartate aminotransferase-like (Major domain)"/>
    <property type="match status" value="1"/>
</dbReference>
<evidence type="ECO:0000256" key="9">
    <source>
        <dbReference type="RuleBase" id="RU362118"/>
    </source>
</evidence>
<dbReference type="InterPro" id="IPR015422">
    <property type="entry name" value="PyrdxlP-dep_Trfase_small"/>
</dbReference>
<comment type="catalytic activity">
    <reaction evidence="6">
        <text>L-homocysteine + H2O = 2-oxobutanoate + hydrogen sulfide + NH4(+) + H(+)</text>
        <dbReference type="Rhea" id="RHEA:14501"/>
        <dbReference type="ChEBI" id="CHEBI:15377"/>
        <dbReference type="ChEBI" id="CHEBI:15378"/>
        <dbReference type="ChEBI" id="CHEBI:16763"/>
        <dbReference type="ChEBI" id="CHEBI:28938"/>
        <dbReference type="ChEBI" id="CHEBI:29919"/>
        <dbReference type="ChEBI" id="CHEBI:58199"/>
        <dbReference type="EC" id="4.4.1.2"/>
    </reaction>
    <physiologicalReaction direction="left-to-right" evidence="6">
        <dbReference type="Rhea" id="RHEA:14502"/>
    </physiologicalReaction>
</comment>
<dbReference type="PROSITE" id="PS00868">
    <property type="entry name" value="CYS_MET_METAB_PP"/>
    <property type="match status" value="1"/>
</dbReference>
<feature type="modified residue" description="N6-(pyridoxal phosphate)lysine" evidence="8">
    <location>
        <position position="223"/>
    </location>
</feature>
<dbReference type="InterPro" id="IPR000277">
    <property type="entry name" value="Cys/Met-Metab_PyrdxlP-dep_enz"/>
</dbReference>
<dbReference type="Proteomes" id="UP000248706">
    <property type="component" value="Unassembled WGS sequence"/>
</dbReference>
<proteinExistence type="inferred from homology"/>
<dbReference type="InterPro" id="IPR015424">
    <property type="entry name" value="PyrdxlP-dep_Trfase"/>
</dbReference>
<dbReference type="PIRSF" id="PIRSF001434">
    <property type="entry name" value="CGS"/>
    <property type="match status" value="1"/>
</dbReference>
<evidence type="ECO:0000256" key="7">
    <source>
        <dbReference type="ARBA" id="ARBA00052699"/>
    </source>
</evidence>
<evidence type="ECO:0000256" key="5">
    <source>
        <dbReference type="ARBA" id="ARBA00047199"/>
    </source>
</evidence>
<evidence type="ECO:0000256" key="2">
    <source>
        <dbReference type="ARBA" id="ARBA00009077"/>
    </source>
</evidence>
<evidence type="ECO:0000256" key="6">
    <source>
        <dbReference type="ARBA" id="ARBA00048780"/>
    </source>
</evidence>
<dbReference type="Gene3D" id="3.90.1150.10">
    <property type="entry name" value="Aspartate Aminotransferase, domain 1"/>
    <property type="match status" value="1"/>
</dbReference>
<comment type="catalytic activity">
    <reaction evidence="7">
        <text>L-methionine + H2O = methanethiol + 2-oxobutanoate + NH4(+)</text>
        <dbReference type="Rhea" id="RHEA:23800"/>
        <dbReference type="ChEBI" id="CHEBI:15377"/>
        <dbReference type="ChEBI" id="CHEBI:16007"/>
        <dbReference type="ChEBI" id="CHEBI:16763"/>
        <dbReference type="ChEBI" id="CHEBI:28938"/>
        <dbReference type="ChEBI" id="CHEBI:57844"/>
        <dbReference type="EC" id="4.4.1.11"/>
    </reaction>
    <physiologicalReaction direction="left-to-right" evidence="7">
        <dbReference type="Rhea" id="RHEA:23801"/>
    </physiologicalReaction>
</comment>
<dbReference type="GO" id="GO:0030170">
    <property type="term" value="F:pyridoxal phosphate binding"/>
    <property type="evidence" value="ECO:0007669"/>
    <property type="project" value="InterPro"/>
</dbReference>
<evidence type="ECO:0000313" key="10">
    <source>
        <dbReference type="EMBL" id="RAQ95466.1"/>
    </source>
</evidence>
<dbReference type="PANTHER" id="PTHR11808:SF15">
    <property type="entry name" value="CYSTATHIONINE GAMMA-LYASE"/>
    <property type="match status" value="1"/>
</dbReference>
<name>A0A328VCJ6_9CHLR</name>
<comment type="caution">
    <text evidence="10">The sequence shown here is derived from an EMBL/GenBank/DDBJ whole genome shotgun (WGS) entry which is preliminary data.</text>
</comment>
<sequence length="413" mass="44530">MTLADHHSSAAWKLETQLVQDGRQRWNEGPAHVSIVQPIYASTTYLHGNMERLDQAFKSPAPGEKRSFVYARQGNPNATQLEEVLARAEGGVGAVAFGSGMAAIHAALLAAGAAPGAKILAAQDLYGQTIALLRQVFAPQGVEIVLCDLCCASAAERIRSEQPDIVFVETISNPLVKVTDLDAISSAAREVGAVTLVDSTFTTPCLLRPIEHGFDLVIHSATKYLGGHGDSTGGLVVSARESLLQSLRSYASLLGAMLSPFESYLILRGVKTLALRMERHCENALRIAHFLRDHPAVARVHYPGLPEHPQHEQARRLLAPGRFGGLLSFELKQQTRAAAFRFMDSLQLCAPATSLGDVHTLVSYPPISSHRDLSRAELQQAGITEGCVRLSVGIEDAEDIMHDLDQALQQATA</sequence>
<dbReference type="GO" id="GO:0018826">
    <property type="term" value="F:methionine gamma-lyase activity"/>
    <property type="evidence" value="ECO:0007669"/>
    <property type="project" value="UniProtKB-EC"/>
</dbReference>
<dbReference type="GO" id="GO:0004123">
    <property type="term" value="F:cystathionine gamma-lyase activity"/>
    <property type="evidence" value="ECO:0007669"/>
    <property type="project" value="TreeGrafter"/>
</dbReference>
<evidence type="ECO:0000256" key="4">
    <source>
        <dbReference type="ARBA" id="ARBA00047175"/>
    </source>
</evidence>
<dbReference type="CDD" id="cd00614">
    <property type="entry name" value="CGS_like"/>
    <property type="match status" value="1"/>
</dbReference>
<dbReference type="Pfam" id="PF01053">
    <property type="entry name" value="Cys_Met_Meta_PP"/>
    <property type="match status" value="1"/>
</dbReference>
<comment type="cofactor">
    <cofactor evidence="1 9">
        <name>pyridoxal 5'-phosphate</name>
        <dbReference type="ChEBI" id="CHEBI:597326"/>
    </cofactor>
</comment>
<gene>
    <name evidence="10" type="ORF">A4R35_07955</name>
</gene>
<evidence type="ECO:0000256" key="1">
    <source>
        <dbReference type="ARBA" id="ARBA00001933"/>
    </source>
</evidence>